<dbReference type="OrthoDB" id="2536866at2759"/>
<comment type="caution">
    <text evidence="2">The sequence shown here is derived from an EMBL/GenBank/DDBJ whole genome shotgun (WGS) entry which is preliminary data.</text>
</comment>
<keyword evidence="3" id="KW-1185">Reference proteome</keyword>
<feature type="compositionally biased region" description="Low complexity" evidence="1">
    <location>
        <begin position="9"/>
        <end position="22"/>
    </location>
</feature>
<accession>A0A9P5NAI3</accession>
<evidence type="ECO:0000313" key="3">
    <source>
        <dbReference type="Proteomes" id="UP000724874"/>
    </source>
</evidence>
<reference evidence="2" key="1">
    <citation type="submission" date="2020-11" db="EMBL/GenBank/DDBJ databases">
        <authorList>
            <consortium name="DOE Joint Genome Institute"/>
            <person name="Ahrendt S."/>
            <person name="Riley R."/>
            <person name="Andreopoulos W."/>
            <person name="LaButti K."/>
            <person name="Pangilinan J."/>
            <person name="Ruiz-duenas F.J."/>
            <person name="Barrasa J.M."/>
            <person name="Sanchez-Garcia M."/>
            <person name="Camarero S."/>
            <person name="Miyauchi S."/>
            <person name="Serrano A."/>
            <person name="Linde D."/>
            <person name="Babiker R."/>
            <person name="Drula E."/>
            <person name="Ayuso-Fernandez I."/>
            <person name="Pacheco R."/>
            <person name="Padilla G."/>
            <person name="Ferreira P."/>
            <person name="Barriuso J."/>
            <person name="Kellner H."/>
            <person name="Castanera R."/>
            <person name="Alfaro M."/>
            <person name="Ramirez L."/>
            <person name="Pisabarro A.G."/>
            <person name="Kuo A."/>
            <person name="Tritt A."/>
            <person name="Lipzen A."/>
            <person name="He G."/>
            <person name="Yan M."/>
            <person name="Ng V."/>
            <person name="Cullen D."/>
            <person name="Martin F."/>
            <person name="Rosso M.-N."/>
            <person name="Henrissat B."/>
            <person name="Hibbett D."/>
            <person name="Martinez A.T."/>
            <person name="Grigoriev I.V."/>
        </authorList>
    </citation>
    <scope>NUCLEOTIDE SEQUENCE</scope>
    <source>
        <strain evidence="2">AH 44721</strain>
    </source>
</reference>
<sequence>MFPPPPPYLHSSSASSRTTLARTHNPQANLTSLPAHILLQIIYHSFPQDPSLPPPSYLSPAAFSSSIHNQRKYAAQLLLYQPSKPERQRKTLYWLTTSLRLVSRQLYTACMHILRSTYLPSYQSLIRPPYTSDPFPFSLPAPSLSSGPPAYDSTPSFPNTPLSSSTFSSSSQSYSPLQTLHRETPILDRFIALKVRQDVLADESELHLDREDSFRDLFDVAQPRARLEDLVRLYGVREGLVSGYAEKKSPHPPQPKIHPIPFPSLSISFSPRRVGLVLNRSRTIAEVPRMGVGRERETLEVLARKLVGELKVALAG</sequence>
<dbReference type="Proteomes" id="UP000724874">
    <property type="component" value="Unassembled WGS sequence"/>
</dbReference>
<name>A0A9P5NAI3_GYMJU</name>
<gene>
    <name evidence="2" type="ORF">CPB84DRAFT_1688877</name>
</gene>
<dbReference type="EMBL" id="JADNYJ010000175">
    <property type="protein sequence ID" value="KAF8877072.1"/>
    <property type="molecule type" value="Genomic_DNA"/>
</dbReference>
<evidence type="ECO:0000256" key="1">
    <source>
        <dbReference type="SAM" id="MobiDB-lite"/>
    </source>
</evidence>
<dbReference type="AlphaFoldDB" id="A0A9P5NAI3"/>
<feature type="region of interest" description="Disordered" evidence="1">
    <location>
        <begin position="1"/>
        <end position="22"/>
    </location>
</feature>
<feature type="region of interest" description="Disordered" evidence="1">
    <location>
        <begin position="146"/>
        <end position="170"/>
    </location>
</feature>
<proteinExistence type="predicted"/>
<organism evidence="2 3">
    <name type="scientific">Gymnopilus junonius</name>
    <name type="common">Spectacular rustgill mushroom</name>
    <name type="synonym">Gymnopilus spectabilis subsp. junonius</name>
    <dbReference type="NCBI Taxonomy" id="109634"/>
    <lineage>
        <taxon>Eukaryota</taxon>
        <taxon>Fungi</taxon>
        <taxon>Dikarya</taxon>
        <taxon>Basidiomycota</taxon>
        <taxon>Agaricomycotina</taxon>
        <taxon>Agaricomycetes</taxon>
        <taxon>Agaricomycetidae</taxon>
        <taxon>Agaricales</taxon>
        <taxon>Agaricineae</taxon>
        <taxon>Hymenogastraceae</taxon>
        <taxon>Gymnopilus</taxon>
    </lineage>
</organism>
<protein>
    <submittedName>
        <fullName evidence="2">Uncharacterized protein</fullName>
    </submittedName>
</protein>
<evidence type="ECO:0000313" key="2">
    <source>
        <dbReference type="EMBL" id="KAF8877072.1"/>
    </source>
</evidence>